<keyword evidence="2 4" id="KW-0040">ANK repeat</keyword>
<proteinExistence type="predicted"/>
<evidence type="ECO:0000256" key="1">
    <source>
        <dbReference type="ARBA" id="ARBA00022737"/>
    </source>
</evidence>
<dbReference type="PANTHER" id="PTHR24119:SF0">
    <property type="entry name" value="ACYL-COA-BINDING DOMAIN-CONTAINING PROTEIN 6"/>
    <property type="match status" value="1"/>
</dbReference>
<protein>
    <submittedName>
        <fullName evidence="7">13236_t:CDS:1</fullName>
    </submittedName>
</protein>
<dbReference type="Pfam" id="PF12796">
    <property type="entry name" value="Ank_2"/>
    <property type="match status" value="1"/>
</dbReference>
<dbReference type="SUPFAM" id="SSF47027">
    <property type="entry name" value="Acyl-CoA binding protein"/>
    <property type="match status" value="1"/>
</dbReference>
<dbReference type="InterPro" id="IPR000582">
    <property type="entry name" value="Acyl-CoA-binding_protein"/>
</dbReference>
<feature type="repeat" description="ANK" evidence="4">
    <location>
        <begin position="206"/>
        <end position="238"/>
    </location>
</feature>
<feature type="region of interest" description="Disordered" evidence="5">
    <location>
        <begin position="96"/>
        <end position="120"/>
    </location>
</feature>
<dbReference type="GO" id="GO:0000062">
    <property type="term" value="F:fatty-acyl-CoA binding"/>
    <property type="evidence" value="ECO:0007669"/>
    <property type="project" value="InterPro"/>
</dbReference>
<sequence length="258" mass="29065">MSDTDDNLDTLSKQFVSAYKFLNKHPNINISNDVKLQLYGAYKVATIGACNTPRPSLLDFRGRAKWDAWNELGGISKEAAMNIYIEKVEAENVGWNKNSVDEDGSEVNDGDDEKEKSYSAPQDRWTYVSTLSYENEDDLIGDDIFAHVKQGEYNEVSKILDSGEVDINAKDDQGLSPLHWACDRGHLEIVKLLIERGANVNLLTSEDETPLHYACLSENIECARYLYRNNVDISIKDADGLTAFEHCGDEFKQLIIQD</sequence>
<feature type="domain" description="ACB" evidence="6">
    <location>
        <begin position="11"/>
        <end position="97"/>
    </location>
</feature>
<evidence type="ECO:0000256" key="3">
    <source>
        <dbReference type="ARBA" id="ARBA00023121"/>
    </source>
</evidence>
<evidence type="ECO:0000256" key="4">
    <source>
        <dbReference type="PROSITE-ProRule" id="PRU00023"/>
    </source>
</evidence>
<evidence type="ECO:0000256" key="5">
    <source>
        <dbReference type="SAM" id="MobiDB-lite"/>
    </source>
</evidence>
<feature type="compositionally biased region" description="Acidic residues" evidence="5">
    <location>
        <begin position="101"/>
        <end position="112"/>
    </location>
</feature>
<dbReference type="PROSITE" id="PS50297">
    <property type="entry name" value="ANK_REP_REGION"/>
    <property type="match status" value="2"/>
</dbReference>
<dbReference type="Gene3D" id="1.20.80.10">
    <property type="match status" value="1"/>
</dbReference>
<keyword evidence="1" id="KW-0677">Repeat</keyword>
<evidence type="ECO:0000313" key="8">
    <source>
        <dbReference type="Proteomes" id="UP000789342"/>
    </source>
</evidence>
<reference evidence="7" key="1">
    <citation type="submission" date="2021-06" db="EMBL/GenBank/DDBJ databases">
        <authorList>
            <person name="Kallberg Y."/>
            <person name="Tangrot J."/>
            <person name="Rosling A."/>
        </authorList>
    </citation>
    <scope>NUCLEOTIDE SEQUENCE</scope>
    <source>
        <strain evidence="7">CL551</strain>
    </source>
</reference>
<evidence type="ECO:0000313" key="7">
    <source>
        <dbReference type="EMBL" id="CAG8610658.1"/>
    </source>
</evidence>
<feature type="repeat" description="ANK" evidence="4">
    <location>
        <begin position="173"/>
        <end position="205"/>
    </location>
</feature>
<name>A0A9N9GJM3_9GLOM</name>
<keyword evidence="3" id="KW-0446">Lipid-binding</keyword>
<keyword evidence="8" id="KW-1185">Reference proteome</keyword>
<dbReference type="InterPro" id="IPR002110">
    <property type="entry name" value="Ankyrin_rpt"/>
</dbReference>
<dbReference type="PROSITE" id="PS51228">
    <property type="entry name" value="ACB_2"/>
    <property type="match status" value="1"/>
</dbReference>
<dbReference type="InterPro" id="IPR035984">
    <property type="entry name" value="Acyl-CoA-binding_sf"/>
</dbReference>
<dbReference type="Proteomes" id="UP000789342">
    <property type="component" value="Unassembled WGS sequence"/>
</dbReference>
<dbReference type="PRINTS" id="PR00689">
    <property type="entry name" value="ACOABINDINGP"/>
</dbReference>
<dbReference type="SUPFAM" id="SSF48403">
    <property type="entry name" value="Ankyrin repeat"/>
    <property type="match status" value="1"/>
</dbReference>
<dbReference type="OrthoDB" id="346910at2759"/>
<dbReference type="Pfam" id="PF00887">
    <property type="entry name" value="ACBP"/>
    <property type="match status" value="1"/>
</dbReference>
<dbReference type="Gene3D" id="1.25.40.20">
    <property type="entry name" value="Ankyrin repeat-containing domain"/>
    <property type="match status" value="1"/>
</dbReference>
<dbReference type="PROSITE" id="PS50088">
    <property type="entry name" value="ANK_REPEAT"/>
    <property type="match status" value="2"/>
</dbReference>
<evidence type="ECO:0000256" key="2">
    <source>
        <dbReference type="ARBA" id="ARBA00023043"/>
    </source>
</evidence>
<accession>A0A9N9GJM3</accession>
<dbReference type="InterPro" id="IPR014352">
    <property type="entry name" value="FERM/acyl-CoA-bd_prot_sf"/>
</dbReference>
<dbReference type="SMART" id="SM00248">
    <property type="entry name" value="ANK"/>
    <property type="match status" value="2"/>
</dbReference>
<organism evidence="7 8">
    <name type="scientific">Acaulospora morrowiae</name>
    <dbReference type="NCBI Taxonomy" id="94023"/>
    <lineage>
        <taxon>Eukaryota</taxon>
        <taxon>Fungi</taxon>
        <taxon>Fungi incertae sedis</taxon>
        <taxon>Mucoromycota</taxon>
        <taxon>Glomeromycotina</taxon>
        <taxon>Glomeromycetes</taxon>
        <taxon>Diversisporales</taxon>
        <taxon>Acaulosporaceae</taxon>
        <taxon>Acaulospora</taxon>
    </lineage>
</organism>
<gene>
    <name evidence="7" type="ORF">AMORRO_LOCUS8204</name>
</gene>
<dbReference type="EMBL" id="CAJVPV010006802">
    <property type="protein sequence ID" value="CAG8610658.1"/>
    <property type="molecule type" value="Genomic_DNA"/>
</dbReference>
<dbReference type="AlphaFoldDB" id="A0A9N9GJM3"/>
<comment type="caution">
    <text evidence="7">The sequence shown here is derived from an EMBL/GenBank/DDBJ whole genome shotgun (WGS) entry which is preliminary data.</text>
</comment>
<dbReference type="PANTHER" id="PTHR24119">
    <property type="entry name" value="ACYL-COA-BINDING DOMAIN-CONTAINING PROTEIN 6"/>
    <property type="match status" value="1"/>
</dbReference>
<dbReference type="InterPro" id="IPR036770">
    <property type="entry name" value="Ankyrin_rpt-contain_sf"/>
</dbReference>
<evidence type="ECO:0000259" key="6">
    <source>
        <dbReference type="PROSITE" id="PS51228"/>
    </source>
</evidence>